<keyword evidence="2" id="KW-0812">Transmembrane</keyword>
<gene>
    <name evidence="3" type="ORF">KSP40_PGU016913</name>
</gene>
<evidence type="ECO:0000256" key="1">
    <source>
        <dbReference type="SAM" id="MobiDB-lite"/>
    </source>
</evidence>
<dbReference type="PANTHER" id="PTHR35997">
    <property type="entry name" value="COTTON FIBER PROTEIN-RELATED"/>
    <property type="match status" value="1"/>
</dbReference>
<feature type="transmembrane region" description="Helical" evidence="2">
    <location>
        <begin position="30"/>
        <end position="49"/>
    </location>
</feature>
<accession>A0ABR2MVC8</accession>
<feature type="region of interest" description="Disordered" evidence="1">
    <location>
        <begin position="110"/>
        <end position="179"/>
    </location>
</feature>
<comment type="caution">
    <text evidence="3">The sequence shown here is derived from an EMBL/GenBank/DDBJ whole genome shotgun (WGS) entry which is preliminary data.</text>
</comment>
<protein>
    <submittedName>
        <fullName evidence="3">Uncharacterized protein</fullName>
    </submittedName>
</protein>
<keyword evidence="2" id="KW-1133">Transmembrane helix</keyword>
<proteinExistence type="predicted"/>
<evidence type="ECO:0000313" key="4">
    <source>
        <dbReference type="Proteomes" id="UP001412067"/>
    </source>
</evidence>
<name>A0ABR2MVC8_9ASPA</name>
<dbReference type="PANTHER" id="PTHR35997:SF6">
    <property type="entry name" value="COTTON FIBER PROTEIN"/>
    <property type="match status" value="1"/>
</dbReference>
<feature type="transmembrane region" description="Helical" evidence="2">
    <location>
        <begin position="61"/>
        <end position="81"/>
    </location>
</feature>
<keyword evidence="4" id="KW-1185">Reference proteome</keyword>
<evidence type="ECO:0000256" key="2">
    <source>
        <dbReference type="SAM" id="Phobius"/>
    </source>
</evidence>
<organism evidence="3 4">
    <name type="scientific">Platanthera guangdongensis</name>
    <dbReference type="NCBI Taxonomy" id="2320717"/>
    <lineage>
        <taxon>Eukaryota</taxon>
        <taxon>Viridiplantae</taxon>
        <taxon>Streptophyta</taxon>
        <taxon>Embryophyta</taxon>
        <taxon>Tracheophyta</taxon>
        <taxon>Spermatophyta</taxon>
        <taxon>Magnoliopsida</taxon>
        <taxon>Liliopsida</taxon>
        <taxon>Asparagales</taxon>
        <taxon>Orchidaceae</taxon>
        <taxon>Orchidoideae</taxon>
        <taxon>Orchideae</taxon>
        <taxon>Orchidinae</taxon>
        <taxon>Platanthera</taxon>
    </lineage>
</organism>
<reference evidence="3 4" key="1">
    <citation type="journal article" date="2022" name="Nat. Plants">
        <title>Genomes of leafy and leafless Platanthera orchids illuminate the evolution of mycoheterotrophy.</title>
        <authorList>
            <person name="Li M.H."/>
            <person name="Liu K.W."/>
            <person name="Li Z."/>
            <person name="Lu H.C."/>
            <person name="Ye Q.L."/>
            <person name="Zhang D."/>
            <person name="Wang J.Y."/>
            <person name="Li Y.F."/>
            <person name="Zhong Z.M."/>
            <person name="Liu X."/>
            <person name="Yu X."/>
            <person name="Liu D.K."/>
            <person name="Tu X.D."/>
            <person name="Liu B."/>
            <person name="Hao Y."/>
            <person name="Liao X.Y."/>
            <person name="Jiang Y.T."/>
            <person name="Sun W.H."/>
            <person name="Chen J."/>
            <person name="Chen Y.Q."/>
            <person name="Ai Y."/>
            <person name="Zhai J.W."/>
            <person name="Wu S.S."/>
            <person name="Zhou Z."/>
            <person name="Hsiao Y.Y."/>
            <person name="Wu W.L."/>
            <person name="Chen Y.Y."/>
            <person name="Lin Y.F."/>
            <person name="Hsu J.L."/>
            <person name="Li C.Y."/>
            <person name="Wang Z.W."/>
            <person name="Zhao X."/>
            <person name="Zhong W.Y."/>
            <person name="Ma X.K."/>
            <person name="Ma L."/>
            <person name="Huang J."/>
            <person name="Chen G.Z."/>
            <person name="Huang M.Z."/>
            <person name="Huang L."/>
            <person name="Peng D.H."/>
            <person name="Luo Y.B."/>
            <person name="Zou S.Q."/>
            <person name="Chen S.P."/>
            <person name="Lan S."/>
            <person name="Tsai W.C."/>
            <person name="Van de Peer Y."/>
            <person name="Liu Z.J."/>
        </authorList>
    </citation>
    <scope>NUCLEOTIDE SEQUENCE [LARGE SCALE GENOMIC DNA]</scope>
    <source>
        <strain evidence="3">Lor288</strain>
    </source>
</reference>
<dbReference type="Proteomes" id="UP001412067">
    <property type="component" value="Unassembled WGS sequence"/>
</dbReference>
<keyword evidence="2" id="KW-0472">Membrane</keyword>
<feature type="compositionally biased region" description="Polar residues" evidence="1">
    <location>
        <begin position="128"/>
        <end position="146"/>
    </location>
</feature>
<sequence length="207" mass="22936">MENSEQQKTDEVFVSSYTNKKPANAKKTSITVLISILVLSIPVLYLSILRIPPSNLTKDTTFWFILSNSIILLIAADSGIFSSSSGGANMPHACEEFIRYNTSRNAPPRFVAEPPKPKVATPAVAKQSKGSVKQENSIPISSQTPTADVPQTPEMEVKTVLAEPSSGEETSEYSRMSDEELHRRIEEFIRSFNREIKLQQTSGFQVK</sequence>
<dbReference type="EMBL" id="JBBWWR010000004">
    <property type="protein sequence ID" value="KAK8967822.1"/>
    <property type="molecule type" value="Genomic_DNA"/>
</dbReference>
<evidence type="ECO:0000313" key="3">
    <source>
        <dbReference type="EMBL" id="KAK8967822.1"/>
    </source>
</evidence>